<evidence type="ECO:0000313" key="2">
    <source>
        <dbReference type="Proteomes" id="UP000030103"/>
    </source>
</evidence>
<dbReference type="AlphaFoldDB" id="A0A0A2ECN1"/>
<sequence>MMLFLAFIIALSVFTGIEVRFKFPFYSLRSLAIIIYVAGNKKHPLKIKFQRVTVFLVFFNLR</sequence>
<reference evidence="1 2" key="1">
    <citation type="submission" date="2014-09" db="EMBL/GenBank/DDBJ databases">
        <title>Draft Genome Sequence of Porphyromonas macacae COT-192_OH2859.</title>
        <authorList>
            <person name="Wallis C."/>
            <person name="Deusch O."/>
            <person name="O'Flynn C."/>
            <person name="Davis I."/>
            <person name="Horsfall A."/>
            <person name="Kirkwood N."/>
            <person name="Harris S."/>
            <person name="Eisen J.A."/>
            <person name="Coil D.A."/>
            <person name="Darling A.E."/>
            <person name="Jospin G."/>
            <person name="Alexiev A."/>
        </authorList>
    </citation>
    <scope>NUCLEOTIDE SEQUENCE [LARGE SCALE GENOMIC DNA]</scope>
    <source>
        <strain evidence="2">COT-192 OH2859</strain>
    </source>
</reference>
<evidence type="ECO:0000313" key="1">
    <source>
        <dbReference type="EMBL" id="KGN74199.1"/>
    </source>
</evidence>
<dbReference type="Proteomes" id="UP000030103">
    <property type="component" value="Unassembled WGS sequence"/>
</dbReference>
<gene>
    <name evidence="1" type="ORF">HQ47_05920</name>
</gene>
<protein>
    <submittedName>
        <fullName evidence="1">Uncharacterized protein</fullName>
    </submittedName>
</protein>
<name>A0A0A2ECN1_9PORP</name>
<keyword evidence="2" id="KW-1185">Reference proteome</keyword>
<accession>A0A0A2ECN1</accession>
<proteinExistence type="predicted"/>
<dbReference type="EMBL" id="JRFA01000015">
    <property type="protein sequence ID" value="KGN74199.1"/>
    <property type="molecule type" value="Genomic_DNA"/>
</dbReference>
<organism evidence="1 2">
    <name type="scientific">Porphyromonas macacae</name>
    <dbReference type="NCBI Taxonomy" id="28115"/>
    <lineage>
        <taxon>Bacteria</taxon>
        <taxon>Pseudomonadati</taxon>
        <taxon>Bacteroidota</taxon>
        <taxon>Bacteroidia</taxon>
        <taxon>Bacteroidales</taxon>
        <taxon>Porphyromonadaceae</taxon>
        <taxon>Porphyromonas</taxon>
    </lineage>
</organism>
<comment type="caution">
    <text evidence="1">The sequence shown here is derived from an EMBL/GenBank/DDBJ whole genome shotgun (WGS) entry which is preliminary data.</text>
</comment>